<protein>
    <submittedName>
        <fullName evidence="1">Predicted protein</fullName>
    </submittedName>
</protein>
<dbReference type="EMBL" id="GL348716">
    <property type="protein sequence ID" value="EFH55387.1"/>
    <property type="molecule type" value="Genomic_DNA"/>
</dbReference>
<organism evidence="2">
    <name type="scientific">Arabidopsis lyrata subsp. lyrata</name>
    <name type="common">Lyre-leaved rock-cress</name>
    <dbReference type="NCBI Taxonomy" id="81972"/>
    <lineage>
        <taxon>Eukaryota</taxon>
        <taxon>Viridiplantae</taxon>
        <taxon>Streptophyta</taxon>
        <taxon>Embryophyta</taxon>
        <taxon>Tracheophyta</taxon>
        <taxon>Spermatophyta</taxon>
        <taxon>Magnoliopsida</taxon>
        <taxon>eudicotyledons</taxon>
        <taxon>Gunneridae</taxon>
        <taxon>Pentapetalae</taxon>
        <taxon>rosids</taxon>
        <taxon>malvids</taxon>
        <taxon>Brassicales</taxon>
        <taxon>Brassicaceae</taxon>
        <taxon>Camelineae</taxon>
        <taxon>Arabidopsis</taxon>
    </lineage>
</organism>
<evidence type="ECO:0000313" key="1">
    <source>
        <dbReference type="EMBL" id="EFH55387.1"/>
    </source>
</evidence>
<gene>
    <name evidence="1" type="ORF">ARALYDRAFT_668473</name>
</gene>
<keyword evidence="2" id="KW-1185">Reference proteome</keyword>
<reference evidence="2" key="1">
    <citation type="journal article" date="2011" name="Nat. Genet.">
        <title>The Arabidopsis lyrata genome sequence and the basis of rapid genome size change.</title>
        <authorList>
            <person name="Hu T.T."/>
            <person name="Pattyn P."/>
            <person name="Bakker E.G."/>
            <person name="Cao J."/>
            <person name="Cheng J.-F."/>
            <person name="Clark R.M."/>
            <person name="Fahlgren N."/>
            <person name="Fawcett J.A."/>
            <person name="Grimwood J."/>
            <person name="Gundlach H."/>
            <person name="Haberer G."/>
            <person name="Hollister J.D."/>
            <person name="Ossowski S."/>
            <person name="Ottilar R.P."/>
            <person name="Salamov A.A."/>
            <person name="Schneeberger K."/>
            <person name="Spannagl M."/>
            <person name="Wang X."/>
            <person name="Yang L."/>
            <person name="Nasrallah M.E."/>
            <person name="Bergelson J."/>
            <person name="Carrington J.C."/>
            <person name="Gaut B.S."/>
            <person name="Schmutz J."/>
            <person name="Mayer K.F.X."/>
            <person name="Van de Peer Y."/>
            <person name="Grigoriev I.V."/>
            <person name="Nordborg M."/>
            <person name="Weigel D."/>
            <person name="Guo Y.-L."/>
        </authorList>
    </citation>
    <scope>NUCLEOTIDE SEQUENCE [LARGE SCALE GENOMIC DNA]</scope>
    <source>
        <strain evidence="2">cv. MN47</strain>
    </source>
</reference>
<evidence type="ECO:0000313" key="2">
    <source>
        <dbReference type="Proteomes" id="UP000008694"/>
    </source>
</evidence>
<dbReference type="HOGENOM" id="CLU_2187532_0_0_1"/>
<dbReference type="AlphaFoldDB" id="D7LIH4"/>
<accession>D7LIH4</accession>
<name>D7LIH4_ARALL</name>
<sequence>MQLIGKTRGDLLLKERRKSLLMQRKESSTSLKSLIVGLSADSKAGPLDFRYVAAAVAAAATLPQVSPVKTLPYLEKPKDWLLKGETTMILHLSEIFWPMLLRGNHQRIY</sequence>
<proteinExistence type="predicted"/>
<dbReference type="Gramene" id="Al_scaffold_0004_1192">
    <property type="protein sequence ID" value="Al_scaffold_0004_1192"/>
    <property type="gene ID" value="Al_scaffold_0004_1192"/>
</dbReference>
<dbReference type="Proteomes" id="UP000008694">
    <property type="component" value="Unassembled WGS sequence"/>
</dbReference>